<feature type="transmembrane region" description="Helical" evidence="1">
    <location>
        <begin position="62"/>
        <end position="87"/>
    </location>
</feature>
<dbReference type="EMBL" id="BLPG01000001">
    <property type="protein sequence ID" value="GFJ87088.1"/>
    <property type="molecule type" value="Genomic_DNA"/>
</dbReference>
<evidence type="ECO:0000313" key="2">
    <source>
        <dbReference type="EMBL" id="GFJ87088.1"/>
    </source>
</evidence>
<dbReference type="Proteomes" id="UP000482960">
    <property type="component" value="Unassembled WGS sequence"/>
</dbReference>
<dbReference type="InterPro" id="IPR007354">
    <property type="entry name" value="CruF-like"/>
</dbReference>
<accession>A0A6V8KWN2</accession>
<dbReference type="Pfam" id="PF04240">
    <property type="entry name" value="Caroten_synth"/>
    <property type="match status" value="1"/>
</dbReference>
<dbReference type="PANTHER" id="PTHR39419">
    <property type="entry name" value="SLL0814 PROTEIN"/>
    <property type="match status" value="1"/>
</dbReference>
<feature type="transmembrane region" description="Helical" evidence="1">
    <location>
        <begin position="188"/>
        <end position="208"/>
    </location>
</feature>
<feature type="transmembrane region" description="Helical" evidence="1">
    <location>
        <begin position="228"/>
        <end position="245"/>
    </location>
</feature>
<evidence type="ECO:0000256" key="1">
    <source>
        <dbReference type="SAM" id="Phobius"/>
    </source>
</evidence>
<feature type="transmembrane region" description="Helical" evidence="1">
    <location>
        <begin position="99"/>
        <end position="120"/>
    </location>
</feature>
<gene>
    <name evidence="2" type="ORF">Prum_007300</name>
</gene>
<reference evidence="2 3" key="1">
    <citation type="submission" date="2020-03" db="EMBL/GenBank/DDBJ databases">
        <title>Whole genome shotgun sequence of Phytohabitans rumicis NBRC 108638.</title>
        <authorList>
            <person name="Komaki H."/>
            <person name="Tamura T."/>
        </authorList>
    </citation>
    <scope>NUCLEOTIDE SEQUENCE [LARGE SCALE GENOMIC DNA]</scope>
    <source>
        <strain evidence="2 3">NBRC 108638</strain>
    </source>
</reference>
<dbReference type="RefSeq" id="WP_173073882.1">
    <property type="nucleotide sequence ID" value="NZ_BAABJB010000096.1"/>
</dbReference>
<dbReference type="PANTHER" id="PTHR39419:SF1">
    <property type="entry name" value="SLL0814 PROTEIN"/>
    <property type="match status" value="1"/>
</dbReference>
<feature type="transmembrane region" description="Helical" evidence="1">
    <location>
        <begin position="17"/>
        <end position="50"/>
    </location>
</feature>
<comment type="caution">
    <text evidence="2">The sequence shown here is derived from an EMBL/GenBank/DDBJ whole genome shotgun (WGS) entry which is preliminary data.</text>
</comment>
<proteinExistence type="predicted"/>
<keyword evidence="3" id="KW-1185">Reference proteome</keyword>
<name>A0A6V8KWN2_9ACTN</name>
<keyword evidence="1" id="KW-0472">Membrane</keyword>
<reference evidence="2 3" key="2">
    <citation type="submission" date="2020-03" db="EMBL/GenBank/DDBJ databases">
        <authorList>
            <person name="Ichikawa N."/>
            <person name="Kimura A."/>
            <person name="Kitahashi Y."/>
            <person name="Uohara A."/>
        </authorList>
    </citation>
    <scope>NUCLEOTIDE SEQUENCE [LARGE SCALE GENOMIC DNA]</scope>
    <source>
        <strain evidence="2 3">NBRC 108638</strain>
    </source>
</reference>
<evidence type="ECO:0008006" key="4">
    <source>
        <dbReference type="Google" id="ProtNLM"/>
    </source>
</evidence>
<evidence type="ECO:0000313" key="3">
    <source>
        <dbReference type="Proteomes" id="UP000482960"/>
    </source>
</evidence>
<protein>
    <recommendedName>
        <fullName evidence="4">Carotenoid biosynthesis protein</fullName>
    </recommendedName>
</protein>
<keyword evidence="1" id="KW-1133">Transmembrane helix</keyword>
<feature type="transmembrane region" description="Helical" evidence="1">
    <location>
        <begin position="265"/>
        <end position="283"/>
    </location>
</feature>
<sequence length="295" mass="32387">MTTTQHPTGRVLDNIQWIFVGLAVTTAILLPLTGINAVFVTLLLTIPFAAIHGLRRYGWRRFLTFFAVTFVVSNAFENLSIVTGFPFGNYHYTGDLKLFHVPIFIGPIYFGLGYISWLTASTVLDRADERLNWRERIGKLNVVALPALAAAVMTMFDVASDSQASTLLETWIWHDGGGVFGVPYTNYLGWWLVTYVFFQIFALILAAAQTRDSQPSGVVAPGSLTQPVLIYAALGLTSIPYFIAAEPGTVVDMAGAQWSINAINETMMTINIFTVVTVAFLALTKIARGDTATPY</sequence>
<organism evidence="2 3">
    <name type="scientific">Phytohabitans rumicis</name>
    <dbReference type="NCBI Taxonomy" id="1076125"/>
    <lineage>
        <taxon>Bacteria</taxon>
        <taxon>Bacillati</taxon>
        <taxon>Actinomycetota</taxon>
        <taxon>Actinomycetes</taxon>
        <taxon>Micromonosporales</taxon>
        <taxon>Micromonosporaceae</taxon>
    </lineage>
</organism>
<feature type="transmembrane region" description="Helical" evidence="1">
    <location>
        <begin position="140"/>
        <end position="159"/>
    </location>
</feature>
<dbReference type="AlphaFoldDB" id="A0A6V8KWN2"/>
<keyword evidence="1" id="KW-0812">Transmembrane</keyword>